<sequence>MAENETEPTLAVKIGTIALTFAAGWAAQKALALVWKQVTGKDAPTKSDDPELDVVQATVFAAVAAGTAVLAKRVAARGAQRTVARIAARSAARAH</sequence>
<evidence type="ECO:0000256" key="1">
    <source>
        <dbReference type="SAM" id="Phobius"/>
    </source>
</evidence>
<dbReference type="InterPro" id="IPR025329">
    <property type="entry name" value="DUF4235"/>
</dbReference>
<comment type="caution">
    <text evidence="2">The sequence shown here is derived from an EMBL/GenBank/DDBJ whole genome shotgun (WGS) entry which is preliminary data.</text>
</comment>
<name>A0ABS3IDU3_9MICO</name>
<dbReference type="RefSeq" id="WP_207277084.1">
    <property type="nucleotide sequence ID" value="NZ_JAFMPK010000048.1"/>
</dbReference>
<organism evidence="2 3">
    <name type="scientific">Myceligenerans salitolerans</name>
    <dbReference type="NCBI Taxonomy" id="1230528"/>
    <lineage>
        <taxon>Bacteria</taxon>
        <taxon>Bacillati</taxon>
        <taxon>Actinomycetota</taxon>
        <taxon>Actinomycetes</taxon>
        <taxon>Micrococcales</taxon>
        <taxon>Promicromonosporaceae</taxon>
        <taxon>Myceligenerans</taxon>
    </lineage>
</organism>
<keyword evidence="1" id="KW-0472">Membrane</keyword>
<feature type="transmembrane region" description="Helical" evidence="1">
    <location>
        <begin position="54"/>
        <end position="71"/>
    </location>
</feature>
<gene>
    <name evidence="2" type="ORF">J0911_19165</name>
</gene>
<dbReference type="EMBL" id="JAFMPK010000048">
    <property type="protein sequence ID" value="MBO0611145.1"/>
    <property type="molecule type" value="Genomic_DNA"/>
</dbReference>
<keyword evidence="1" id="KW-0812">Transmembrane</keyword>
<protein>
    <submittedName>
        <fullName evidence="2">DUF4235 domain-containing protein</fullName>
    </submittedName>
</protein>
<evidence type="ECO:0000313" key="3">
    <source>
        <dbReference type="Proteomes" id="UP000664617"/>
    </source>
</evidence>
<dbReference type="Proteomes" id="UP000664617">
    <property type="component" value="Unassembled WGS sequence"/>
</dbReference>
<reference evidence="2 3" key="1">
    <citation type="submission" date="2021-03" db="EMBL/GenBank/DDBJ databases">
        <authorList>
            <person name="Xin L."/>
        </authorList>
    </citation>
    <scope>NUCLEOTIDE SEQUENCE [LARGE SCALE GENOMIC DNA]</scope>
    <source>
        <strain evidence="2 3">XHU 5031</strain>
    </source>
</reference>
<proteinExistence type="predicted"/>
<keyword evidence="1" id="KW-1133">Transmembrane helix</keyword>
<keyword evidence="3" id="KW-1185">Reference proteome</keyword>
<reference evidence="3" key="2">
    <citation type="submission" date="2023-07" db="EMBL/GenBank/DDBJ databases">
        <title>Myceligenerans salitolerans sp. nov., a halotolerant actinomycete isolated from a salt lake in Xinjiang, China.</title>
        <authorList>
            <person name="Guan T."/>
        </authorList>
    </citation>
    <scope>NUCLEOTIDE SEQUENCE [LARGE SCALE GENOMIC DNA]</scope>
    <source>
        <strain evidence="3">XHU 5031</strain>
    </source>
</reference>
<accession>A0ABS3IDU3</accession>
<evidence type="ECO:0000313" key="2">
    <source>
        <dbReference type="EMBL" id="MBO0611145.1"/>
    </source>
</evidence>
<dbReference type="Pfam" id="PF14019">
    <property type="entry name" value="DUF4235"/>
    <property type="match status" value="1"/>
</dbReference>